<evidence type="ECO:0008006" key="3">
    <source>
        <dbReference type="Google" id="ProtNLM"/>
    </source>
</evidence>
<evidence type="ECO:0000313" key="1">
    <source>
        <dbReference type="EMBL" id="MBE9192815.1"/>
    </source>
</evidence>
<evidence type="ECO:0000313" key="2">
    <source>
        <dbReference type="Proteomes" id="UP000651156"/>
    </source>
</evidence>
<reference evidence="1 2" key="1">
    <citation type="submission" date="2020-10" db="EMBL/GenBank/DDBJ databases">
        <authorList>
            <person name="Castelo-Branco R."/>
            <person name="Eusebio N."/>
            <person name="Adriana R."/>
            <person name="Vieira A."/>
            <person name="Brugerolle De Fraissinette N."/>
            <person name="Rezende De Castro R."/>
            <person name="Schneider M.P."/>
            <person name="Vasconcelos V."/>
            <person name="Leao P.N."/>
        </authorList>
    </citation>
    <scope>NUCLEOTIDE SEQUENCE [LARGE SCALE GENOMIC DNA]</scope>
    <source>
        <strain evidence="1 2">LEGE 06123</strain>
    </source>
</reference>
<comment type="caution">
    <text evidence="1">The sequence shown here is derived from an EMBL/GenBank/DDBJ whole genome shotgun (WGS) entry which is preliminary data.</text>
</comment>
<accession>A0ABR9UXU6</accession>
<keyword evidence="2" id="KW-1185">Reference proteome</keyword>
<gene>
    <name evidence="1" type="ORF">IQ230_21155</name>
</gene>
<name>A0ABR9UXU6_9CHRO</name>
<sequence length="188" mass="21629">MMNYKIFLHSLILVYFGIATSLLHLQQQASAMVAKNRIKLIVILEPEVPPLGAASLYLPPEEFVANNSLRAKLRNARLLAKLQEQRSDYQVSKLQFNSSATSMKVPQNKLKGNFKRVDLQHNITWQQSLIRQMIVSKIEKSLETIWISFWNKFYFNGFREISEASGQDVFTLYDQINIGIPVKSNPNK</sequence>
<dbReference type="RefSeq" id="WP_193934224.1">
    <property type="nucleotide sequence ID" value="NZ_CAWPMZ010000104.1"/>
</dbReference>
<dbReference type="EMBL" id="JADEWN010000066">
    <property type="protein sequence ID" value="MBE9192815.1"/>
    <property type="molecule type" value="Genomic_DNA"/>
</dbReference>
<protein>
    <recommendedName>
        <fullName evidence="3">DUF1400 domain-containing protein</fullName>
    </recommendedName>
</protein>
<organism evidence="1 2">
    <name type="scientific">Gloeocapsopsis crepidinum LEGE 06123</name>
    <dbReference type="NCBI Taxonomy" id="588587"/>
    <lineage>
        <taxon>Bacteria</taxon>
        <taxon>Bacillati</taxon>
        <taxon>Cyanobacteriota</taxon>
        <taxon>Cyanophyceae</taxon>
        <taxon>Oscillatoriophycideae</taxon>
        <taxon>Chroococcales</taxon>
        <taxon>Chroococcaceae</taxon>
        <taxon>Gloeocapsopsis</taxon>
    </lineage>
</organism>
<proteinExistence type="predicted"/>
<dbReference type="Proteomes" id="UP000651156">
    <property type="component" value="Unassembled WGS sequence"/>
</dbReference>